<keyword evidence="1" id="KW-0472">Membrane</keyword>
<dbReference type="EMBL" id="NFIJ01000001">
    <property type="protein sequence ID" value="OUO07302.1"/>
    <property type="molecule type" value="Genomic_DNA"/>
</dbReference>
<accession>A0A9Q5SUI8</accession>
<keyword evidence="1" id="KW-1133">Transmembrane helix</keyword>
<evidence type="ECO:0000313" key="3">
    <source>
        <dbReference type="Proteomes" id="UP000195975"/>
    </source>
</evidence>
<evidence type="ECO:0000313" key="2">
    <source>
        <dbReference type="EMBL" id="OUO07302.1"/>
    </source>
</evidence>
<gene>
    <name evidence="2" type="ORF">B5F96_01125</name>
</gene>
<name>A0A9Q5SUI8_9BACT</name>
<reference evidence="3" key="1">
    <citation type="submission" date="2017-04" db="EMBL/GenBank/DDBJ databases">
        <title>Function of individual gut microbiota members based on whole genome sequencing of pure cultures obtained from chicken caecum.</title>
        <authorList>
            <person name="Medvecky M."/>
            <person name="Cejkova D."/>
            <person name="Polansky O."/>
            <person name="Karasova D."/>
            <person name="Kubasova T."/>
            <person name="Cizek A."/>
            <person name="Rychlik I."/>
        </authorList>
    </citation>
    <scope>NUCLEOTIDE SEQUENCE [LARGE SCALE GENOMIC DNA]</scope>
    <source>
        <strain evidence="3">An42</strain>
    </source>
</reference>
<comment type="caution">
    <text evidence="2">The sequence shown here is derived from an EMBL/GenBank/DDBJ whole genome shotgun (WGS) entry which is preliminary data.</text>
</comment>
<sequence>MYITGNHRYSMYKIINKYYPLWKIKKYGVEILFLWGSISIWTNGYFGKIDNKTIRNEPFVCLPAAQSRSKSDSTSAVVALIFLSNT</sequence>
<protein>
    <submittedName>
        <fullName evidence="2">Uncharacterized protein</fullName>
    </submittedName>
</protein>
<organism evidence="2 3">
    <name type="scientific">Parabacteroides johnsonii</name>
    <dbReference type="NCBI Taxonomy" id="387661"/>
    <lineage>
        <taxon>Bacteria</taxon>
        <taxon>Pseudomonadati</taxon>
        <taxon>Bacteroidota</taxon>
        <taxon>Bacteroidia</taxon>
        <taxon>Bacteroidales</taxon>
        <taxon>Tannerellaceae</taxon>
        <taxon>Parabacteroides</taxon>
    </lineage>
</organism>
<dbReference type="AlphaFoldDB" id="A0A9Q5SUI8"/>
<dbReference type="Proteomes" id="UP000195975">
    <property type="component" value="Unassembled WGS sequence"/>
</dbReference>
<feature type="transmembrane region" description="Helical" evidence="1">
    <location>
        <begin position="27"/>
        <end position="46"/>
    </location>
</feature>
<proteinExistence type="predicted"/>
<evidence type="ECO:0000256" key="1">
    <source>
        <dbReference type="SAM" id="Phobius"/>
    </source>
</evidence>
<keyword evidence="1" id="KW-0812">Transmembrane</keyword>